<proteinExistence type="predicted"/>
<reference evidence="2 3" key="1">
    <citation type="journal article" date="2018" name="Sci. Rep.">
        <title>A novel species of the marine cyanobacterium Acaryochloris with a unique pigment content and lifestyle.</title>
        <authorList>
            <person name="Partensky F."/>
            <person name="Six C."/>
            <person name="Ratin M."/>
            <person name="Garczarek L."/>
            <person name="Vaulot D."/>
            <person name="Probert I."/>
            <person name="Calteau A."/>
            <person name="Gourvil P."/>
            <person name="Marie D."/>
            <person name="Grebert T."/>
            <person name="Bouchier C."/>
            <person name="Le Panse S."/>
            <person name="Gachenot M."/>
            <person name="Rodriguez F."/>
            <person name="Garrido J.L."/>
        </authorList>
    </citation>
    <scope>NUCLEOTIDE SEQUENCE [LARGE SCALE GENOMIC DNA]</scope>
    <source>
        <strain evidence="2 3">RCC1774</strain>
    </source>
</reference>
<dbReference type="OrthoDB" id="4512387at2"/>
<dbReference type="GO" id="GO:0016747">
    <property type="term" value="F:acyltransferase activity, transferring groups other than amino-acyl groups"/>
    <property type="evidence" value="ECO:0007669"/>
    <property type="project" value="TreeGrafter"/>
</dbReference>
<dbReference type="InterPro" id="IPR023213">
    <property type="entry name" value="CAT-like_dom_sf"/>
</dbReference>
<evidence type="ECO:0000256" key="1">
    <source>
        <dbReference type="ARBA" id="ARBA00022679"/>
    </source>
</evidence>
<dbReference type="Gene3D" id="3.30.559.10">
    <property type="entry name" value="Chloramphenicol acetyltransferase-like domain"/>
    <property type="match status" value="2"/>
</dbReference>
<evidence type="ECO:0000313" key="3">
    <source>
        <dbReference type="Proteomes" id="UP000248857"/>
    </source>
</evidence>
<protein>
    <submittedName>
        <fullName evidence="2">Uncharacterized protein</fullName>
    </submittedName>
</protein>
<dbReference type="RefSeq" id="WP_110985519.1">
    <property type="nucleotide sequence ID" value="NZ_CAWNWM010000004.1"/>
</dbReference>
<dbReference type="EMBL" id="PQWO01000004">
    <property type="protein sequence ID" value="PZD73774.1"/>
    <property type="molecule type" value="Genomic_DNA"/>
</dbReference>
<sequence length="399" mass="44527">MSQQPTFSIPLAPPDYPFTGRNPYSIQFVIFYDHILSAKSLSESLQKTLTHFYPVSGQLVFKHNRAYIQPCSEPTKLEVVEHSSDERIAIATLPSELAAYSLEVKAEADKPLARFCLHQYHNGSALVVNMAHCLVDGYSFFYFLSSWAKACRGETYRIPNHERDRLLSVSNNKDAGLDDRDFDTAFSQNTGLFIKGERQFPDIDAIAWESFPISHSSLTALKESCLPGKFSDNAVLCAYLWKQYSQRWHPEADPATVLTLNCAVDFRRIYRKVIPLNYFGNAIRGATCQLTLAEMYSLSLAEIAQRLNAMILGQRTTDIEQALASLEAYRETYGMEKMSHLHVSDPTAGLLVTNLSRIPLGELDFGKGQPISLVPLVPAARVALLLPNDGGVTVTVAHQ</sequence>
<dbReference type="AlphaFoldDB" id="A0A2W1JVL3"/>
<keyword evidence="1" id="KW-0808">Transferase</keyword>
<name>A0A2W1JVL3_9CYAN</name>
<dbReference type="PANTHER" id="PTHR31642:SF310">
    <property type="entry name" value="FATTY ALCOHOL:CAFFEOYL-COA ACYLTRANSFERASE"/>
    <property type="match status" value="1"/>
</dbReference>
<evidence type="ECO:0000313" key="2">
    <source>
        <dbReference type="EMBL" id="PZD73774.1"/>
    </source>
</evidence>
<dbReference type="InterPro" id="IPR050317">
    <property type="entry name" value="Plant_Fungal_Acyltransferase"/>
</dbReference>
<dbReference type="Pfam" id="PF02458">
    <property type="entry name" value="Transferase"/>
    <property type="match status" value="1"/>
</dbReference>
<dbReference type="PANTHER" id="PTHR31642">
    <property type="entry name" value="TRICHOTHECENE 3-O-ACETYLTRANSFERASE"/>
    <property type="match status" value="1"/>
</dbReference>
<keyword evidence="3" id="KW-1185">Reference proteome</keyword>
<comment type="caution">
    <text evidence="2">The sequence shown here is derived from an EMBL/GenBank/DDBJ whole genome shotgun (WGS) entry which is preliminary data.</text>
</comment>
<gene>
    <name evidence="2" type="ORF">C1752_01540</name>
</gene>
<accession>A0A2W1JVL3</accession>
<dbReference type="Proteomes" id="UP000248857">
    <property type="component" value="Unassembled WGS sequence"/>
</dbReference>
<dbReference type="SUPFAM" id="SSF52777">
    <property type="entry name" value="CoA-dependent acyltransferases"/>
    <property type="match status" value="1"/>
</dbReference>
<organism evidence="2 3">
    <name type="scientific">Acaryochloris thomasi RCC1774</name>
    <dbReference type="NCBI Taxonomy" id="1764569"/>
    <lineage>
        <taxon>Bacteria</taxon>
        <taxon>Bacillati</taxon>
        <taxon>Cyanobacteriota</taxon>
        <taxon>Cyanophyceae</taxon>
        <taxon>Acaryochloridales</taxon>
        <taxon>Acaryochloridaceae</taxon>
        <taxon>Acaryochloris</taxon>
        <taxon>Acaryochloris thomasi</taxon>
    </lineage>
</organism>